<accession>A0A0A8ZGY8</accession>
<proteinExistence type="predicted"/>
<name>A0A0A8ZGY8_ARUDO</name>
<sequence>MLNSFCLLVHFTLFLVPRFFEMDNTNLISV</sequence>
<organism evidence="1">
    <name type="scientific">Arundo donax</name>
    <name type="common">Giant reed</name>
    <name type="synonym">Donax arundinaceus</name>
    <dbReference type="NCBI Taxonomy" id="35708"/>
    <lineage>
        <taxon>Eukaryota</taxon>
        <taxon>Viridiplantae</taxon>
        <taxon>Streptophyta</taxon>
        <taxon>Embryophyta</taxon>
        <taxon>Tracheophyta</taxon>
        <taxon>Spermatophyta</taxon>
        <taxon>Magnoliopsida</taxon>
        <taxon>Liliopsida</taxon>
        <taxon>Poales</taxon>
        <taxon>Poaceae</taxon>
        <taxon>PACMAD clade</taxon>
        <taxon>Arundinoideae</taxon>
        <taxon>Arundineae</taxon>
        <taxon>Arundo</taxon>
    </lineage>
</organism>
<evidence type="ECO:0000313" key="1">
    <source>
        <dbReference type="EMBL" id="JAD36020.1"/>
    </source>
</evidence>
<dbReference type="EMBL" id="GBRH01261875">
    <property type="protein sequence ID" value="JAD36020.1"/>
    <property type="molecule type" value="Transcribed_RNA"/>
</dbReference>
<dbReference type="AlphaFoldDB" id="A0A0A8ZGY8"/>
<protein>
    <submittedName>
        <fullName evidence="1">Uncharacterized protein</fullName>
    </submittedName>
</protein>
<reference evidence="1" key="1">
    <citation type="submission" date="2014-09" db="EMBL/GenBank/DDBJ databases">
        <authorList>
            <person name="Magalhaes I.L.F."/>
            <person name="Oliveira U."/>
            <person name="Santos F.R."/>
            <person name="Vidigal T.H.D.A."/>
            <person name="Brescovit A.D."/>
            <person name="Santos A.J."/>
        </authorList>
    </citation>
    <scope>NUCLEOTIDE SEQUENCE</scope>
    <source>
        <tissue evidence="1">Shoot tissue taken approximately 20 cm above the soil surface</tissue>
    </source>
</reference>
<reference evidence="1" key="2">
    <citation type="journal article" date="2015" name="Data Brief">
        <title>Shoot transcriptome of the giant reed, Arundo donax.</title>
        <authorList>
            <person name="Barrero R.A."/>
            <person name="Guerrero F.D."/>
            <person name="Moolhuijzen P."/>
            <person name="Goolsby J.A."/>
            <person name="Tidwell J."/>
            <person name="Bellgard S.E."/>
            <person name="Bellgard M.I."/>
        </authorList>
    </citation>
    <scope>NUCLEOTIDE SEQUENCE</scope>
    <source>
        <tissue evidence="1">Shoot tissue taken approximately 20 cm above the soil surface</tissue>
    </source>
</reference>